<name>A0ABW1P241_9PSEU</name>
<organism evidence="2 3">
    <name type="scientific">Saccharothrix lopnurensis</name>
    <dbReference type="NCBI Taxonomy" id="1670621"/>
    <lineage>
        <taxon>Bacteria</taxon>
        <taxon>Bacillati</taxon>
        <taxon>Actinomycetota</taxon>
        <taxon>Actinomycetes</taxon>
        <taxon>Pseudonocardiales</taxon>
        <taxon>Pseudonocardiaceae</taxon>
        <taxon>Saccharothrix</taxon>
    </lineage>
</organism>
<proteinExistence type="predicted"/>
<keyword evidence="1" id="KW-0812">Transmembrane</keyword>
<feature type="transmembrane region" description="Helical" evidence="1">
    <location>
        <begin position="373"/>
        <end position="393"/>
    </location>
</feature>
<feature type="transmembrane region" description="Helical" evidence="1">
    <location>
        <begin position="207"/>
        <end position="228"/>
    </location>
</feature>
<feature type="transmembrane region" description="Helical" evidence="1">
    <location>
        <begin position="248"/>
        <end position="267"/>
    </location>
</feature>
<dbReference type="RefSeq" id="WP_380633554.1">
    <property type="nucleotide sequence ID" value="NZ_JBHSQO010000004.1"/>
</dbReference>
<feature type="transmembrane region" description="Helical" evidence="1">
    <location>
        <begin position="399"/>
        <end position="425"/>
    </location>
</feature>
<keyword evidence="3" id="KW-1185">Reference proteome</keyword>
<dbReference type="EMBL" id="JBHSQO010000004">
    <property type="protein sequence ID" value="MFC6088777.1"/>
    <property type="molecule type" value="Genomic_DNA"/>
</dbReference>
<accession>A0ABW1P241</accession>
<protein>
    <submittedName>
        <fullName evidence="2">Uncharacterized protein</fullName>
    </submittedName>
</protein>
<keyword evidence="1" id="KW-1133">Transmembrane helix</keyword>
<evidence type="ECO:0000313" key="3">
    <source>
        <dbReference type="Proteomes" id="UP001596220"/>
    </source>
</evidence>
<reference evidence="3" key="1">
    <citation type="journal article" date="2019" name="Int. J. Syst. Evol. Microbiol.">
        <title>The Global Catalogue of Microorganisms (GCM) 10K type strain sequencing project: providing services to taxonomists for standard genome sequencing and annotation.</title>
        <authorList>
            <consortium name="The Broad Institute Genomics Platform"/>
            <consortium name="The Broad Institute Genome Sequencing Center for Infectious Disease"/>
            <person name="Wu L."/>
            <person name="Ma J."/>
        </authorList>
    </citation>
    <scope>NUCLEOTIDE SEQUENCE [LARGE SCALE GENOMIC DNA]</scope>
    <source>
        <strain evidence="3">CGMCC 4.7246</strain>
    </source>
</reference>
<evidence type="ECO:0000313" key="2">
    <source>
        <dbReference type="EMBL" id="MFC6088777.1"/>
    </source>
</evidence>
<dbReference type="Proteomes" id="UP001596220">
    <property type="component" value="Unassembled WGS sequence"/>
</dbReference>
<comment type="caution">
    <text evidence="2">The sequence shown here is derived from an EMBL/GenBank/DDBJ whole genome shotgun (WGS) entry which is preliminary data.</text>
</comment>
<gene>
    <name evidence="2" type="ORF">ACFP3R_05785</name>
</gene>
<evidence type="ECO:0000256" key="1">
    <source>
        <dbReference type="SAM" id="Phobius"/>
    </source>
</evidence>
<sequence length="673" mass="74193">MTNVAGGNATVEAQIGVVQGNAVFHRHETVYRADPGDTPERRLQVALATLDAGSARAAQRLLHDLLVGERPSTRIAYYSAMAVLHGRSARDLGSIEFGELDIARRVASRLPRDDWLGALEAVLDLVGHTDDRRTEVLARLEGLPRERYTEIVRHLDLVLDGVHEGRAHQVRKRVVEEQRHEGDRRRQAWKFFEPNPAPPRQAPRMPVGARFSGAVGVLALLLAAAAVVHPLLTGSGSYFEALLYFNDMVLFLPIVTLTGAVLIGASWQSWAFSSWEEGRAPGSDMPIRGTEAEREFAAEVIRLVDVQLRKRSWTGDTAQALRAAGWSLAREVVETYGREGVAASEINWLIRTRIDELNEGRVRSLDKKSSMRSWIACAVGIALVATVVALIFMEYEDGYRGIALSLSAVALALAGHGVGDLVAAVRRRSELKRERVRCFRQDQGVHTALVEALRTKPSDARIARWLDHDKSAIRMSALHRCGLSTRDVLAQVTLIEGARDAARARVLLGPPRYSAYVVRVFFLTARGVRQIEVDLDLLDGSVHNERRASFRYDALASARVSEVGVRFAKGLRQLVVPDQAPVDDDDALVLSQAFSLSLVNGESITVVVENFEGLRDAEVESLDQLRHLALDTAGVVDALRVLEAVASEGQEWTARELDQRHWRRSDPVAAPGS</sequence>
<keyword evidence="1" id="KW-0472">Membrane</keyword>